<evidence type="ECO:0000256" key="1">
    <source>
        <dbReference type="ARBA" id="ARBA00010641"/>
    </source>
</evidence>
<evidence type="ECO:0000313" key="8">
    <source>
        <dbReference type="Proteomes" id="UP000197050"/>
    </source>
</evidence>
<dbReference type="CDD" id="cd06171">
    <property type="entry name" value="Sigma70_r4"/>
    <property type="match status" value="1"/>
</dbReference>
<evidence type="ECO:0000259" key="5">
    <source>
        <dbReference type="Pfam" id="PF04542"/>
    </source>
</evidence>
<dbReference type="NCBIfam" id="TIGR02937">
    <property type="entry name" value="sigma70-ECF"/>
    <property type="match status" value="1"/>
</dbReference>
<dbReference type="SUPFAM" id="SSF88946">
    <property type="entry name" value="Sigma2 domain of RNA polymerase sigma factors"/>
    <property type="match status" value="1"/>
</dbReference>
<feature type="domain" description="RNA polymerase sigma factor 70 region 4 type 2" evidence="6">
    <location>
        <begin position="149"/>
        <end position="199"/>
    </location>
</feature>
<dbReference type="InterPro" id="IPR007627">
    <property type="entry name" value="RNA_pol_sigma70_r2"/>
</dbReference>
<dbReference type="Gene3D" id="1.10.1740.10">
    <property type="match status" value="1"/>
</dbReference>
<keyword evidence="3" id="KW-0731">Sigma factor</keyword>
<dbReference type="EMBL" id="CP022048">
    <property type="protein sequence ID" value="ASE40319.1"/>
    <property type="molecule type" value="Genomic_DNA"/>
</dbReference>
<comment type="similarity">
    <text evidence="1">Belongs to the sigma-70 factor family. ECF subfamily.</text>
</comment>
<organism evidence="7 8">
    <name type="scientific">Brevundimonas vesicularis</name>
    <name type="common">Pseudomonas vesicularis</name>
    <dbReference type="NCBI Taxonomy" id="41276"/>
    <lineage>
        <taxon>Bacteria</taxon>
        <taxon>Pseudomonadati</taxon>
        <taxon>Pseudomonadota</taxon>
        <taxon>Alphaproteobacteria</taxon>
        <taxon>Caulobacterales</taxon>
        <taxon>Caulobacteraceae</taxon>
        <taxon>Brevundimonas</taxon>
    </lineage>
</organism>
<proteinExistence type="inferred from homology"/>
<dbReference type="Proteomes" id="UP000197050">
    <property type="component" value="Chromosome"/>
</dbReference>
<dbReference type="Pfam" id="PF08281">
    <property type="entry name" value="Sigma70_r4_2"/>
    <property type="match status" value="1"/>
</dbReference>
<evidence type="ECO:0000256" key="3">
    <source>
        <dbReference type="ARBA" id="ARBA00023082"/>
    </source>
</evidence>
<evidence type="ECO:0000259" key="6">
    <source>
        <dbReference type="Pfam" id="PF08281"/>
    </source>
</evidence>
<dbReference type="InterPro" id="IPR013324">
    <property type="entry name" value="RNA_pol_sigma_r3/r4-like"/>
</dbReference>
<dbReference type="Pfam" id="PF04542">
    <property type="entry name" value="Sigma70_r2"/>
    <property type="match status" value="1"/>
</dbReference>
<evidence type="ECO:0000256" key="4">
    <source>
        <dbReference type="ARBA" id="ARBA00023163"/>
    </source>
</evidence>
<evidence type="ECO:0000256" key="2">
    <source>
        <dbReference type="ARBA" id="ARBA00023015"/>
    </source>
</evidence>
<protein>
    <submittedName>
        <fullName evidence="7">RNA polymerase sigma factor</fullName>
    </submittedName>
</protein>
<feature type="domain" description="RNA polymerase sigma-70 region 2" evidence="5">
    <location>
        <begin position="50"/>
        <end position="111"/>
    </location>
</feature>
<dbReference type="AlphaFoldDB" id="A0A1Z3UAJ5"/>
<keyword evidence="4" id="KW-0804">Transcription</keyword>
<name>A0A1Z3UAJ5_BREVE</name>
<dbReference type="PANTHER" id="PTHR43133">
    <property type="entry name" value="RNA POLYMERASE ECF-TYPE SIGMA FACTO"/>
    <property type="match status" value="1"/>
</dbReference>
<dbReference type="SUPFAM" id="SSF88659">
    <property type="entry name" value="Sigma3 and sigma4 domains of RNA polymerase sigma factors"/>
    <property type="match status" value="1"/>
</dbReference>
<dbReference type="GO" id="GO:0016987">
    <property type="term" value="F:sigma factor activity"/>
    <property type="evidence" value="ECO:0007669"/>
    <property type="project" value="UniProtKB-KW"/>
</dbReference>
<dbReference type="GO" id="GO:0003677">
    <property type="term" value="F:DNA binding"/>
    <property type="evidence" value="ECO:0007669"/>
    <property type="project" value="InterPro"/>
</dbReference>
<dbReference type="KEGG" id="bvc:CEP68_12880"/>
<evidence type="ECO:0000313" key="7">
    <source>
        <dbReference type="EMBL" id="ASE40319.1"/>
    </source>
</evidence>
<dbReference type="InterPro" id="IPR036388">
    <property type="entry name" value="WH-like_DNA-bd_sf"/>
</dbReference>
<dbReference type="Gene3D" id="1.10.10.10">
    <property type="entry name" value="Winged helix-like DNA-binding domain superfamily/Winged helix DNA-binding domain"/>
    <property type="match status" value="1"/>
</dbReference>
<keyword evidence="2" id="KW-0805">Transcription regulation</keyword>
<sequence>MTRTPPTDPCLIKIVTALKVLARLAAREDFARLTAPAAHPLIAAYLTQREDLARFCRARLGGASGDVDDVLQDIYLKVSTLAPYPPPDNPRAFLFRLTSNLLMDRWRSGQRSANRDAQWRQLNHETGAAEDLDAAPSAEAVVAGREKLARLLTALETLPPKTQTVFRLHKFDGVSYADVAVQMGISRSSVEKHMMDALRVLSRKVQP</sequence>
<dbReference type="PANTHER" id="PTHR43133:SF63">
    <property type="entry name" value="RNA POLYMERASE SIGMA FACTOR FECI-RELATED"/>
    <property type="match status" value="1"/>
</dbReference>
<dbReference type="InterPro" id="IPR039425">
    <property type="entry name" value="RNA_pol_sigma-70-like"/>
</dbReference>
<dbReference type="InterPro" id="IPR013249">
    <property type="entry name" value="RNA_pol_sigma70_r4_t2"/>
</dbReference>
<accession>A0A1Z3UAJ5</accession>
<dbReference type="GO" id="GO:0006352">
    <property type="term" value="P:DNA-templated transcription initiation"/>
    <property type="evidence" value="ECO:0007669"/>
    <property type="project" value="InterPro"/>
</dbReference>
<dbReference type="InterPro" id="IPR014284">
    <property type="entry name" value="RNA_pol_sigma-70_dom"/>
</dbReference>
<dbReference type="InterPro" id="IPR013325">
    <property type="entry name" value="RNA_pol_sigma_r2"/>
</dbReference>
<reference evidence="8" key="1">
    <citation type="submission" date="2017-06" db="EMBL/GenBank/DDBJ databases">
        <title>FDA dAtabase for Regulatory Grade micrObial Sequences (FDA-ARGOS): Supporting development and validation of Infectious Disease Dx tests.</title>
        <authorList>
            <person name="Minogue T."/>
            <person name="Wolcott M."/>
            <person name="Wasieloski L."/>
            <person name="Aguilar W."/>
            <person name="Moore D."/>
            <person name="Tallon L."/>
            <person name="Sadzewicz L."/>
            <person name="Sengamalay N."/>
            <person name="Ott S."/>
            <person name="Godinez A."/>
            <person name="Nagaraj S."/>
            <person name="Nadendla S."/>
            <person name="Geyer C."/>
            <person name="Sichtig H."/>
        </authorList>
    </citation>
    <scope>NUCLEOTIDE SEQUENCE [LARGE SCALE GENOMIC DNA]</scope>
    <source>
        <strain evidence="8">FDAARGOS_289</strain>
    </source>
</reference>
<gene>
    <name evidence="7" type="ORF">CEP68_12880</name>
</gene>